<evidence type="ECO:0000313" key="2">
    <source>
        <dbReference type="Proteomes" id="UP001235269"/>
    </source>
</evidence>
<accession>A0ABU0I873</accession>
<gene>
    <name evidence="1" type="ORF">QO005_000177</name>
</gene>
<dbReference type="InterPro" id="IPR008257">
    <property type="entry name" value="Pept_M19"/>
</dbReference>
<dbReference type="PANTHER" id="PTHR10443">
    <property type="entry name" value="MICROSOMAL DIPEPTIDASE"/>
    <property type="match status" value="1"/>
</dbReference>
<dbReference type="Gene3D" id="3.20.20.140">
    <property type="entry name" value="Metal-dependent hydrolases"/>
    <property type="match status" value="1"/>
</dbReference>
<proteinExistence type="predicted"/>
<dbReference type="EMBL" id="JAUSWH010000001">
    <property type="protein sequence ID" value="MDQ0453862.1"/>
    <property type="molecule type" value="Genomic_DNA"/>
</dbReference>
<dbReference type="SUPFAM" id="SSF51556">
    <property type="entry name" value="Metallo-dependent hydrolases"/>
    <property type="match status" value="1"/>
</dbReference>
<dbReference type="PROSITE" id="PS51365">
    <property type="entry name" value="RENAL_DIPEPTIDASE_2"/>
    <property type="match status" value="1"/>
</dbReference>
<dbReference type="InterPro" id="IPR032466">
    <property type="entry name" value="Metal_Hydrolase"/>
</dbReference>
<keyword evidence="1" id="KW-0378">Hydrolase</keyword>
<dbReference type="Pfam" id="PF01244">
    <property type="entry name" value="Peptidase_M19"/>
    <property type="match status" value="1"/>
</dbReference>
<organism evidence="1 2">
    <name type="scientific">Rhizobium paknamense</name>
    <dbReference type="NCBI Taxonomy" id="1206817"/>
    <lineage>
        <taxon>Bacteria</taxon>
        <taxon>Pseudomonadati</taxon>
        <taxon>Pseudomonadota</taxon>
        <taxon>Alphaproteobacteria</taxon>
        <taxon>Hyphomicrobiales</taxon>
        <taxon>Rhizobiaceae</taxon>
        <taxon>Rhizobium/Agrobacterium group</taxon>
        <taxon>Rhizobium</taxon>
    </lineage>
</organism>
<keyword evidence="2" id="KW-1185">Reference proteome</keyword>
<keyword evidence="1" id="KW-0224">Dipeptidase</keyword>
<keyword evidence="1" id="KW-0645">Protease</keyword>
<evidence type="ECO:0000313" key="1">
    <source>
        <dbReference type="EMBL" id="MDQ0453862.1"/>
    </source>
</evidence>
<dbReference type="Proteomes" id="UP001235269">
    <property type="component" value="Unassembled WGS sequence"/>
</dbReference>
<name>A0ABU0I873_9HYPH</name>
<dbReference type="RefSeq" id="WP_307156092.1">
    <property type="nucleotide sequence ID" value="NZ_JAUSWH010000001.1"/>
</dbReference>
<reference evidence="1 2" key="1">
    <citation type="submission" date="2023-07" db="EMBL/GenBank/DDBJ databases">
        <title>Genomic Encyclopedia of Type Strains, Phase IV (KMG-IV): sequencing the most valuable type-strain genomes for metagenomic binning, comparative biology and taxonomic classification.</title>
        <authorList>
            <person name="Goeker M."/>
        </authorList>
    </citation>
    <scope>NUCLEOTIDE SEQUENCE [LARGE SCALE GENOMIC DNA]</scope>
    <source>
        <strain evidence="1 2">DSM 100301</strain>
    </source>
</reference>
<protein>
    <submittedName>
        <fullName evidence="1">Membrane dipeptidase</fullName>
        <ecNumber evidence="1">3.4.13.19</ecNumber>
    </submittedName>
</protein>
<comment type="caution">
    <text evidence="1">The sequence shown here is derived from an EMBL/GenBank/DDBJ whole genome shotgun (WGS) entry which is preliminary data.</text>
</comment>
<dbReference type="EC" id="3.4.13.19" evidence="1"/>
<dbReference type="PANTHER" id="PTHR10443:SF12">
    <property type="entry name" value="DIPEPTIDASE"/>
    <property type="match status" value="1"/>
</dbReference>
<sequence length="426" mass="47405">MTKQQATARTRAMRDDYLEKVHAKAYPIDTHLDSLYLSWLGDYDFWKGDWKPRAEPLSLKLIKKTTPKGQNKPICEHVSGPDFLAGGYGGACFSAHALWENLLPAFLLDPWENWKEHQRYVARIIAESRGLLRLTTTPQQVSEAKAEGVRSVILAVEGAHVLGGYGRKSEALRLERLAQIAREGAAYITLNHFSHTDICKTGYKPMNPWRLGADGLSAFGSRFVERCIDLGLMIDVSHSCSKAVIEVAELCKRRGAPLLASHAAARSVTAAGEKRWSWHLSRGFSDDAVRAIVETGGTISVILSPYFLKHSRLPNGQPDRDADLAFVVHYYERLADLIASMGITDDPWNHLSFGSDFDGGICSIPTGMQSGADLRNFTRAMLEAGWPEERICKVYSGNFLRVWRAAKELTHKTKKAPALQPEPEMA</sequence>
<dbReference type="GO" id="GO:0016805">
    <property type="term" value="F:dipeptidase activity"/>
    <property type="evidence" value="ECO:0007669"/>
    <property type="project" value="UniProtKB-KW"/>
</dbReference>